<keyword evidence="4" id="KW-0349">Heme</keyword>
<dbReference type="InterPro" id="IPR002016">
    <property type="entry name" value="Haem_peroxidase"/>
</dbReference>
<evidence type="ECO:0000256" key="4">
    <source>
        <dbReference type="ARBA" id="ARBA00022617"/>
    </source>
</evidence>
<dbReference type="GO" id="GO:0020037">
    <property type="term" value="F:heme binding"/>
    <property type="evidence" value="ECO:0007669"/>
    <property type="project" value="UniProtKB-UniRule"/>
</dbReference>
<evidence type="ECO:0000313" key="11">
    <source>
        <dbReference type="Proteomes" id="UP001218218"/>
    </source>
</evidence>
<comment type="similarity">
    <text evidence="2">Belongs to the peroxidase family. Cytochrome c peroxidase subfamily.</text>
</comment>
<evidence type="ECO:0000256" key="8">
    <source>
        <dbReference type="RuleBase" id="RU363051"/>
    </source>
</evidence>
<dbReference type="PANTHER" id="PTHR31356:SF53">
    <property type="entry name" value="HEME PEROXIDASE"/>
    <property type="match status" value="1"/>
</dbReference>
<dbReference type="GO" id="GO:0046872">
    <property type="term" value="F:metal ion binding"/>
    <property type="evidence" value="ECO:0007669"/>
    <property type="project" value="UniProtKB-UniRule"/>
</dbReference>
<dbReference type="InterPro" id="IPR002207">
    <property type="entry name" value="Peroxidase_I"/>
</dbReference>
<keyword evidence="7" id="KW-0408">Iron</keyword>
<dbReference type="Proteomes" id="UP001218218">
    <property type="component" value="Unassembled WGS sequence"/>
</dbReference>
<dbReference type="Pfam" id="PF00141">
    <property type="entry name" value="peroxidase"/>
    <property type="match status" value="1"/>
</dbReference>
<comment type="caution">
    <text evidence="10">The sequence shown here is derived from an EMBL/GenBank/DDBJ whole genome shotgun (WGS) entry which is preliminary data.</text>
</comment>
<dbReference type="Gene3D" id="1.10.520.10">
    <property type="match status" value="1"/>
</dbReference>
<name>A0AAD7AJ52_9AGAR</name>
<evidence type="ECO:0000256" key="7">
    <source>
        <dbReference type="ARBA" id="ARBA00023004"/>
    </source>
</evidence>
<dbReference type="GO" id="GO:0000302">
    <property type="term" value="P:response to reactive oxygen species"/>
    <property type="evidence" value="ECO:0007669"/>
    <property type="project" value="TreeGrafter"/>
</dbReference>
<protein>
    <recommendedName>
        <fullName evidence="8">Peroxidase</fullName>
        <ecNumber evidence="8">1.11.1.-</ecNumber>
    </recommendedName>
</protein>
<evidence type="ECO:0000256" key="6">
    <source>
        <dbReference type="ARBA" id="ARBA00023002"/>
    </source>
</evidence>
<keyword evidence="11" id="KW-1185">Reference proteome</keyword>
<organism evidence="10 11">
    <name type="scientific">Mycena albidolilacea</name>
    <dbReference type="NCBI Taxonomy" id="1033008"/>
    <lineage>
        <taxon>Eukaryota</taxon>
        <taxon>Fungi</taxon>
        <taxon>Dikarya</taxon>
        <taxon>Basidiomycota</taxon>
        <taxon>Agaricomycotina</taxon>
        <taxon>Agaricomycetes</taxon>
        <taxon>Agaricomycetidae</taxon>
        <taxon>Agaricales</taxon>
        <taxon>Marasmiineae</taxon>
        <taxon>Mycenaceae</taxon>
        <taxon>Mycena</taxon>
    </lineage>
</organism>
<dbReference type="InterPro" id="IPR010255">
    <property type="entry name" value="Haem_peroxidase_sf"/>
</dbReference>
<dbReference type="PRINTS" id="PR00459">
    <property type="entry name" value="ASPEROXIDASE"/>
</dbReference>
<evidence type="ECO:0000256" key="5">
    <source>
        <dbReference type="ARBA" id="ARBA00022723"/>
    </source>
</evidence>
<proteinExistence type="inferred from homology"/>
<evidence type="ECO:0000313" key="10">
    <source>
        <dbReference type="EMBL" id="KAJ7359928.1"/>
    </source>
</evidence>
<dbReference type="PANTHER" id="PTHR31356">
    <property type="entry name" value="THYLAKOID LUMENAL 29 KDA PROTEIN, CHLOROPLASTIC-RELATED"/>
    <property type="match status" value="1"/>
</dbReference>
<keyword evidence="5" id="KW-0479">Metal-binding</keyword>
<dbReference type="GO" id="GO:0004601">
    <property type="term" value="F:peroxidase activity"/>
    <property type="evidence" value="ECO:0007669"/>
    <property type="project" value="UniProtKB-KW"/>
</dbReference>
<dbReference type="PROSITE" id="PS50873">
    <property type="entry name" value="PEROXIDASE_4"/>
    <property type="match status" value="1"/>
</dbReference>
<dbReference type="GO" id="GO:0034599">
    <property type="term" value="P:cellular response to oxidative stress"/>
    <property type="evidence" value="ECO:0007669"/>
    <property type="project" value="InterPro"/>
</dbReference>
<dbReference type="EC" id="1.11.1.-" evidence="8"/>
<keyword evidence="6 8" id="KW-0560">Oxidoreductase</keyword>
<keyword evidence="3 8" id="KW-0575">Peroxidase</keyword>
<comment type="function">
    <text evidence="1">Destroys radicals which are normally produced within the cells and which are toxic to biological systems.</text>
</comment>
<evidence type="ECO:0000256" key="2">
    <source>
        <dbReference type="ARBA" id="ARBA00005997"/>
    </source>
</evidence>
<reference evidence="10" key="1">
    <citation type="submission" date="2023-03" db="EMBL/GenBank/DDBJ databases">
        <title>Massive genome expansion in bonnet fungi (Mycena s.s.) driven by repeated elements and novel gene families across ecological guilds.</title>
        <authorList>
            <consortium name="Lawrence Berkeley National Laboratory"/>
            <person name="Harder C.B."/>
            <person name="Miyauchi S."/>
            <person name="Viragh M."/>
            <person name="Kuo A."/>
            <person name="Thoen E."/>
            <person name="Andreopoulos B."/>
            <person name="Lu D."/>
            <person name="Skrede I."/>
            <person name="Drula E."/>
            <person name="Henrissat B."/>
            <person name="Morin E."/>
            <person name="Kohler A."/>
            <person name="Barry K."/>
            <person name="LaButti K."/>
            <person name="Morin E."/>
            <person name="Salamov A."/>
            <person name="Lipzen A."/>
            <person name="Mereny Z."/>
            <person name="Hegedus B."/>
            <person name="Baldrian P."/>
            <person name="Stursova M."/>
            <person name="Weitz H."/>
            <person name="Taylor A."/>
            <person name="Grigoriev I.V."/>
            <person name="Nagy L.G."/>
            <person name="Martin F."/>
            <person name="Kauserud H."/>
        </authorList>
    </citation>
    <scope>NUCLEOTIDE SEQUENCE</scope>
    <source>
        <strain evidence="10">CBHHK002</strain>
    </source>
</reference>
<dbReference type="GO" id="GO:0042744">
    <property type="term" value="P:hydrogen peroxide catabolic process"/>
    <property type="evidence" value="ECO:0007669"/>
    <property type="project" value="TreeGrafter"/>
</dbReference>
<gene>
    <name evidence="10" type="ORF">DFH08DRAFT_847288</name>
</gene>
<evidence type="ECO:0000259" key="9">
    <source>
        <dbReference type="PROSITE" id="PS50873"/>
    </source>
</evidence>
<evidence type="ECO:0000256" key="1">
    <source>
        <dbReference type="ARBA" id="ARBA00003917"/>
    </source>
</evidence>
<accession>A0AAD7AJ52</accession>
<dbReference type="AlphaFoldDB" id="A0AAD7AJ52"/>
<evidence type="ECO:0000256" key="3">
    <source>
        <dbReference type="ARBA" id="ARBA00022559"/>
    </source>
</evidence>
<dbReference type="InterPro" id="IPR044831">
    <property type="entry name" value="Ccp1-like"/>
</dbReference>
<dbReference type="EMBL" id="JARIHO010000006">
    <property type="protein sequence ID" value="KAJ7359928.1"/>
    <property type="molecule type" value="Genomic_DNA"/>
</dbReference>
<dbReference type="SUPFAM" id="SSF48113">
    <property type="entry name" value="Heme-dependent peroxidases"/>
    <property type="match status" value="1"/>
</dbReference>
<dbReference type="PRINTS" id="PR00458">
    <property type="entry name" value="PEROXIDASE"/>
</dbReference>
<feature type="domain" description="Plant heme peroxidase family profile" evidence="9">
    <location>
        <begin position="104"/>
        <end position="389"/>
    </location>
</feature>
<dbReference type="Gene3D" id="1.10.420.10">
    <property type="entry name" value="Peroxidase, domain 2"/>
    <property type="match status" value="1"/>
</dbReference>
<sequence length="587" mass="63548">MTDLSRETHDISNPRGPVMNSIRIVLRTLIDADHDCRDFAKIRAYNGVHFALAALFPRLISKRMLGLVLLVQLVTAHAYTWPSSKLDALESLRFDLDKHAFAGFIRPCDVFIFSGPNSGRSDAADWIRNAYHDMATHNIADGTGGMDGSIRFSEEQSRPENAGDGFSNTVGLLFLEVNRYISVADAFAIGAIQAIENCGGPEIAFRGGRVDATGPNSPGVPEPQQDLDEHIASFARQGFTQSEMIGLVACGHSFGGVQHDPFPDIVPELNDPNNTQSVQHFDSTNVHFDNNIATEYISGTTQNPLVVGFNDTTNSDKRIFGSDGNATMLSFANSPDLFASTCATLFAKMLDTVPSGVQLTDVIRALPVKPDNVQLALDGDTLRLSGQLRLWNTTGDVNRTVRVIWDDRVGGTHNATLAAAQVDTNSPRTPAAWYSFPVLSLDAVAGIEIMRFTVNGKLEDQDGVGFAVDDRVVFANTSCRTSSSSNPLTARYDVGVRSGVNVTRVYLEEDTFDDIPLPIVVKTDFPPTQSTTPTSAYSIWSTDVSVDVTSRPFDVIQFSIGAEIDGVKITDNGQHVLTALPLCPGAT</sequence>